<feature type="chain" id="PRO_5026935214" description="Secreted protein" evidence="1">
    <location>
        <begin position="19"/>
        <end position="115"/>
    </location>
</feature>
<protein>
    <recommendedName>
        <fullName evidence="3">Secreted protein</fullName>
    </recommendedName>
</protein>
<accession>A0A6M2DAN4</accession>
<proteinExistence type="predicted"/>
<evidence type="ECO:0000256" key="1">
    <source>
        <dbReference type="SAM" id="SignalP"/>
    </source>
</evidence>
<keyword evidence="1" id="KW-0732">Signal</keyword>
<evidence type="ECO:0008006" key="3">
    <source>
        <dbReference type="Google" id="ProtNLM"/>
    </source>
</evidence>
<dbReference type="AlphaFoldDB" id="A0A6M2DAN4"/>
<dbReference type="EMBL" id="GHWJ01009973">
    <property type="protein sequence ID" value="NOV42710.1"/>
    <property type="molecule type" value="Transcribed_RNA"/>
</dbReference>
<feature type="signal peptide" evidence="1">
    <location>
        <begin position="1"/>
        <end position="18"/>
    </location>
</feature>
<evidence type="ECO:0000313" key="2">
    <source>
        <dbReference type="EMBL" id="NOV42710.1"/>
    </source>
</evidence>
<organism evidence="2">
    <name type="scientific">Rhipicephalus microplus</name>
    <name type="common">Cattle tick</name>
    <name type="synonym">Boophilus microplus</name>
    <dbReference type="NCBI Taxonomy" id="6941"/>
    <lineage>
        <taxon>Eukaryota</taxon>
        <taxon>Metazoa</taxon>
        <taxon>Ecdysozoa</taxon>
        <taxon>Arthropoda</taxon>
        <taxon>Chelicerata</taxon>
        <taxon>Arachnida</taxon>
        <taxon>Acari</taxon>
        <taxon>Parasitiformes</taxon>
        <taxon>Ixodida</taxon>
        <taxon>Ixodoidea</taxon>
        <taxon>Ixodidae</taxon>
        <taxon>Rhipicephalinae</taxon>
        <taxon>Rhipicephalus</taxon>
        <taxon>Boophilus</taxon>
    </lineage>
</organism>
<name>A0A6M2DAN4_RHIMP</name>
<sequence length="115" mass="13015">MSTSIFVALMCTCFSCCSIVHPLLFCCYTCESWPWATLRLTGFLSTVPNISFILKRTTISFYLKYSPCGACSSNRNSLFNDSSITSRDTSRWNIGELCFPSLLHFKLSWISSFSD</sequence>
<reference evidence="2" key="1">
    <citation type="submission" date="2019-09" db="EMBL/GenBank/DDBJ databases">
        <title>Organ-specific transcriptomic study of the physiology of the cattle tick, Rhipicephalus microplus.</title>
        <authorList>
            <person name="Tirloni L."/>
            <person name="Braz G."/>
            <person name="Gandara A.C.P."/>
            <person name="Sabadin G.A."/>
            <person name="da Silva R.M."/>
            <person name="Guizzo M.G."/>
            <person name="Machado J.A."/>
            <person name="Costa E.P."/>
            <person name="Gomes H.F."/>
            <person name="Moraes J."/>
            <person name="Mota M.B.S."/>
            <person name="Mesquita R.D."/>
            <person name="Alvarenga P.H."/>
            <person name="Alves F."/>
            <person name="Seixas A."/>
            <person name="da Fonseca R.N."/>
            <person name="Fogaca A."/>
            <person name="Logullo C."/>
            <person name="Tanaka A."/>
            <person name="Daffre S."/>
            <person name="Termignoni C."/>
            <person name="Vaz I.S.Jr."/>
            <person name="Oliveira P.L."/>
            <person name="Ribeiro J.M."/>
        </authorList>
    </citation>
    <scope>NUCLEOTIDE SEQUENCE</scope>
    <source>
        <strain evidence="2">Porto Alegre</strain>
    </source>
</reference>